<dbReference type="AlphaFoldDB" id="A0A369BDJ8"/>
<dbReference type="EMBL" id="QPJW01000004">
    <property type="protein sequence ID" value="RCX19642.1"/>
    <property type="molecule type" value="Genomic_DNA"/>
</dbReference>
<dbReference type="Pfam" id="PF01380">
    <property type="entry name" value="SIS"/>
    <property type="match status" value="1"/>
</dbReference>
<dbReference type="SUPFAM" id="SSF46689">
    <property type="entry name" value="Homeodomain-like"/>
    <property type="match status" value="1"/>
</dbReference>
<dbReference type="InterPro" id="IPR046348">
    <property type="entry name" value="SIS_dom_sf"/>
</dbReference>
<evidence type="ECO:0000313" key="7">
    <source>
        <dbReference type="Proteomes" id="UP000253090"/>
    </source>
</evidence>
<dbReference type="PANTHER" id="PTHR30514">
    <property type="entry name" value="GLUCOKINASE"/>
    <property type="match status" value="1"/>
</dbReference>
<protein>
    <submittedName>
        <fullName evidence="6">RpiR family transcriptional regulator</fullName>
    </submittedName>
</protein>
<dbReference type="InterPro" id="IPR009057">
    <property type="entry name" value="Homeodomain-like_sf"/>
</dbReference>
<evidence type="ECO:0000313" key="6">
    <source>
        <dbReference type="EMBL" id="RCX19642.1"/>
    </source>
</evidence>
<dbReference type="PANTHER" id="PTHR30514:SF21">
    <property type="entry name" value="RPIR-FAMILY TRANSCRIPTIONAL REGULATOR"/>
    <property type="match status" value="1"/>
</dbReference>
<reference evidence="6 7" key="1">
    <citation type="submission" date="2018-07" db="EMBL/GenBank/DDBJ databases">
        <title>Genomic Encyclopedia of Type Strains, Phase III (KMG-III): the genomes of soil and plant-associated and newly described type strains.</title>
        <authorList>
            <person name="Whitman W."/>
        </authorList>
    </citation>
    <scope>NUCLEOTIDE SEQUENCE [LARGE SCALE GENOMIC DNA]</scope>
    <source>
        <strain evidence="6 7">CECT 8333</strain>
    </source>
</reference>
<organism evidence="6 7">
    <name type="scientific">Fontibacillus phaseoli</name>
    <dbReference type="NCBI Taxonomy" id="1416533"/>
    <lineage>
        <taxon>Bacteria</taxon>
        <taxon>Bacillati</taxon>
        <taxon>Bacillota</taxon>
        <taxon>Bacilli</taxon>
        <taxon>Bacillales</taxon>
        <taxon>Paenibacillaceae</taxon>
        <taxon>Fontibacillus</taxon>
    </lineage>
</organism>
<keyword evidence="2" id="KW-0238">DNA-binding</keyword>
<keyword evidence="3" id="KW-0804">Transcription</keyword>
<dbReference type="GO" id="GO:0097367">
    <property type="term" value="F:carbohydrate derivative binding"/>
    <property type="evidence" value="ECO:0007669"/>
    <property type="project" value="InterPro"/>
</dbReference>
<dbReference type="OrthoDB" id="1648815at2"/>
<feature type="domain" description="SIS" evidence="5">
    <location>
        <begin position="123"/>
        <end position="263"/>
    </location>
</feature>
<dbReference type="InterPro" id="IPR036388">
    <property type="entry name" value="WH-like_DNA-bd_sf"/>
</dbReference>
<dbReference type="InterPro" id="IPR000281">
    <property type="entry name" value="HTH_RpiR"/>
</dbReference>
<evidence type="ECO:0000259" key="4">
    <source>
        <dbReference type="PROSITE" id="PS51071"/>
    </source>
</evidence>
<comment type="caution">
    <text evidence="6">The sequence shown here is derived from an EMBL/GenBank/DDBJ whole genome shotgun (WGS) entry which is preliminary data.</text>
</comment>
<dbReference type="GO" id="GO:1901135">
    <property type="term" value="P:carbohydrate derivative metabolic process"/>
    <property type="evidence" value="ECO:0007669"/>
    <property type="project" value="InterPro"/>
</dbReference>
<keyword evidence="7" id="KW-1185">Reference proteome</keyword>
<dbReference type="InterPro" id="IPR035472">
    <property type="entry name" value="RpiR-like_SIS"/>
</dbReference>
<accession>A0A369BDJ8</accession>
<evidence type="ECO:0000256" key="2">
    <source>
        <dbReference type="ARBA" id="ARBA00023125"/>
    </source>
</evidence>
<dbReference type="InterPro" id="IPR047640">
    <property type="entry name" value="RpiR-like"/>
</dbReference>
<dbReference type="PROSITE" id="PS51464">
    <property type="entry name" value="SIS"/>
    <property type="match status" value="1"/>
</dbReference>
<dbReference type="GO" id="GO:0003700">
    <property type="term" value="F:DNA-binding transcription factor activity"/>
    <property type="evidence" value="ECO:0007669"/>
    <property type="project" value="InterPro"/>
</dbReference>
<proteinExistence type="predicted"/>
<evidence type="ECO:0000256" key="3">
    <source>
        <dbReference type="ARBA" id="ARBA00023163"/>
    </source>
</evidence>
<dbReference type="SUPFAM" id="SSF53697">
    <property type="entry name" value="SIS domain"/>
    <property type="match status" value="1"/>
</dbReference>
<feature type="domain" description="HTH rpiR-type" evidence="4">
    <location>
        <begin position="6"/>
        <end position="82"/>
    </location>
</feature>
<dbReference type="Proteomes" id="UP000253090">
    <property type="component" value="Unassembled WGS sequence"/>
</dbReference>
<dbReference type="Pfam" id="PF01418">
    <property type="entry name" value="HTH_6"/>
    <property type="match status" value="1"/>
</dbReference>
<sequence>MASQVPAVIAKIISLKQKFTYGENQIAQFVIHNSEFISQHTITALANEIGVSETSINRFCKKIGFKGFNDFKIAIAQDTFYREMQTRKKERREITPIDGLALDYNELVVNTSAMVSEDALLNVAEMLKKARRIHIFGIFDSFLPAMALKNRLTLIGINAEASNDSRAMKIAASQATAEDIVIAFTRSGATPEIIDAVSTAQMNQAKTVAITCYDSSPVTEAAETNIIVPDKMSVSNSAMMSNHITFLFVVDAVTSLLISSDKSYLKKKLDSEGIISSRPSVTEYY</sequence>
<dbReference type="Gene3D" id="3.40.50.10490">
    <property type="entry name" value="Glucose-6-phosphate isomerase like protein, domain 1"/>
    <property type="match status" value="1"/>
</dbReference>
<evidence type="ECO:0000259" key="5">
    <source>
        <dbReference type="PROSITE" id="PS51464"/>
    </source>
</evidence>
<dbReference type="InterPro" id="IPR001347">
    <property type="entry name" value="SIS_dom"/>
</dbReference>
<gene>
    <name evidence="6" type="ORF">DFP94_10493</name>
</gene>
<dbReference type="Gene3D" id="1.10.10.10">
    <property type="entry name" value="Winged helix-like DNA-binding domain superfamily/Winged helix DNA-binding domain"/>
    <property type="match status" value="1"/>
</dbReference>
<name>A0A369BDJ8_9BACL</name>
<evidence type="ECO:0000256" key="1">
    <source>
        <dbReference type="ARBA" id="ARBA00023015"/>
    </source>
</evidence>
<dbReference type="CDD" id="cd05013">
    <property type="entry name" value="SIS_RpiR"/>
    <property type="match status" value="1"/>
</dbReference>
<dbReference type="RefSeq" id="WP_114496903.1">
    <property type="nucleotide sequence ID" value="NZ_QPJW01000004.1"/>
</dbReference>
<keyword evidence="1" id="KW-0805">Transcription regulation</keyword>
<dbReference type="GO" id="GO:0003677">
    <property type="term" value="F:DNA binding"/>
    <property type="evidence" value="ECO:0007669"/>
    <property type="project" value="UniProtKB-KW"/>
</dbReference>
<dbReference type="PROSITE" id="PS51071">
    <property type="entry name" value="HTH_RPIR"/>
    <property type="match status" value="1"/>
</dbReference>